<dbReference type="GeneID" id="69504013"/>
<feature type="transmembrane region" description="Helical" evidence="1">
    <location>
        <begin position="53"/>
        <end position="78"/>
    </location>
</feature>
<reference evidence="2 3" key="1">
    <citation type="submission" date="2018-08" db="EMBL/GenBank/DDBJ databases">
        <title>A genome reference for cultivated species of the human gut microbiota.</title>
        <authorList>
            <person name="Zou Y."/>
            <person name="Xue W."/>
            <person name="Luo G."/>
        </authorList>
    </citation>
    <scope>NUCLEOTIDE SEQUENCE [LARGE SCALE GENOMIC DNA]</scope>
    <source>
        <strain evidence="2 3">AM40-30BH</strain>
    </source>
</reference>
<evidence type="ECO:0000313" key="2">
    <source>
        <dbReference type="EMBL" id="RHB34250.1"/>
    </source>
</evidence>
<dbReference type="GO" id="GO:0004930">
    <property type="term" value="F:G protein-coupled receptor activity"/>
    <property type="evidence" value="ECO:0007669"/>
    <property type="project" value="InterPro"/>
</dbReference>
<comment type="caution">
    <text evidence="2">The sequence shown here is derived from an EMBL/GenBank/DDBJ whole genome shotgun (WGS) entry which is preliminary data.</text>
</comment>
<feature type="transmembrane region" description="Helical" evidence="1">
    <location>
        <begin position="12"/>
        <end position="33"/>
    </location>
</feature>
<proteinExistence type="predicted"/>
<feature type="transmembrane region" description="Helical" evidence="1">
    <location>
        <begin position="122"/>
        <end position="143"/>
    </location>
</feature>
<dbReference type="Pfam" id="PF11188">
    <property type="entry name" value="DUF2975"/>
    <property type="match status" value="1"/>
</dbReference>
<keyword evidence="1" id="KW-0812">Transmembrane</keyword>
<dbReference type="AlphaFoldDB" id="A0A413VKX0"/>
<dbReference type="EMBL" id="QSGO01000010">
    <property type="protein sequence ID" value="RHB34250.1"/>
    <property type="molecule type" value="Genomic_DNA"/>
</dbReference>
<keyword evidence="1" id="KW-0472">Membrane</keyword>
<protein>
    <submittedName>
        <fullName evidence="2">DUF2975 domain-containing protein</fullName>
    </submittedName>
</protein>
<dbReference type="InterPro" id="IPR017983">
    <property type="entry name" value="GPCR_2_secretin-like_CS"/>
</dbReference>
<name>A0A413VKX0_9BACE</name>
<organism evidence="2 3">
    <name type="scientific">Bacteroides nordii</name>
    <dbReference type="NCBI Taxonomy" id="291645"/>
    <lineage>
        <taxon>Bacteria</taxon>
        <taxon>Pseudomonadati</taxon>
        <taxon>Bacteroidota</taxon>
        <taxon>Bacteroidia</taxon>
        <taxon>Bacteroidales</taxon>
        <taxon>Bacteroidaceae</taxon>
        <taxon>Bacteroides</taxon>
    </lineage>
</organism>
<evidence type="ECO:0000313" key="3">
    <source>
        <dbReference type="Proteomes" id="UP000284379"/>
    </source>
</evidence>
<dbReference type="PROSITE" id="PS00650">
    <property type="entry name" value="G_PROTEIN_RECEP_F2_2"/>
    <property type="match status" value="1"/>
</dbReference>
<accession>A0A413VKX0</accession>
<dbReference type="Proteomes" id="UP000284379">
    <property type="component" value="Unassembled WGS sequence"/>
</dbReference>
<gene>
    <name evidence="2" type="ORF">DW888_13735</name>
</gene>
<dbReference type="InterPro" id="IPR021354">
    <property type="entry name" value="DUF2975"/>
</dbReference>
<keyword evidence="1" id="KW-1133">Transmembrane helix</keyword>
<dbReference type="RefSeq" id="WP_002558175.1">
    <property type="nucleotide sequence ID" value="NZ_CABJFV010000010.1"/>
</dbReference>
<feature type="transmembrane region" description="Helical" evidence="1">
    <location>
        <begin position="90"/>
        <end position="110"/>
    </location>
</feature>
<evidence type="ECO:0000256" key="1">
    <source>
        <dbReference type="SAM" id="Phobius"/>
    </source>
</evidence>
<sequence length="153" mass="17375">MKSLFSKDPKQELEVVMTCLMFICFCCLLISFIQNAMLCFDLGKDDTDDFLWIMLPQSVTLLAMAVCSILIFCLLRNVKRKEVFTKENSTLIVAIGGIVELNGLLQGFFGTFVSVSNLRQTYLIYILLGVFILFIGCVFKIGVRMKEEQELTI</sequence>